<feature type="transmembrane region" description="Helical" evidence="8">
    <location>
        <begin position="469"/>
        <end position="492"/>
    </location>
</feature>
<dbReference type="AlphaFoldDB" id="A0A9N9RSI6"/>
<organism evidence="10 11">
    <name type="scientific">Chironomus riparius</name>
    <dbReference type="NCBI Taxonomy" id="315576"/>
    <lineage>
        <taxon>Eukaryota</taxon>
        <taxon>Metazoa</taxon>
        <taxon>Ecdysozoa</taxon>
        <taxon>Arthropoda</taxon>
        <taxon>Hexapoda</taxon>
        <taxon>Insecta</taxon>
        <taxon>Pterygota</taxon>
        <taxon>Neoptera</taxon>
        <taxon>Endopterygota</taxon>
        <taxon>Diptera</taxon>
        <taxon>Nematocera</taxon>
        <taxon>Chironomoidea</taxon>
        <taxon>Chironomidae</taxon>
        <taxon>Chironominae</taxon>
        <taxon>Chironomus</taxon>
    </lineage>
</organism>
<keyword evidence="2" id="KW-0813">Transport</keyword>
<comment type="subcellular location">
    <subcellularLocation>
        <location evidence="1">Cell membrane</location>
        <topology evidence="1">Multi-pass membrane protein</topology>
    </subcellularLocation>
</comment>
<accession>A0A9N9RSI6</accession>
<keyword evidence="3" id="KW-1003">Cell membrane</keyword>
<evidence type="ECO:0000256" key="6">
    <source>
        <dbReference type="ARBA" id="ARBA00022989"/>
    </source>
</evidence>
<dbReference type="OrthoDB" id="6612291at2759"/>
<gene>
    <name evidence="10" type="ORF">CHIRRI_LOCUS5379</name>
</gene>
<evidence type="ECO:0000256" key="5">
    <source>
        <dbReference type="ARBA" id="ARBA00022692"/>
    </source>
</evidence>
<reference evidence="10" key="1">
    <citation type="submission" date="2022-01" db="EMBL/GenBank/DDBJ databases">
        <authorList>
            <person name="King R."/>
        </authorList>
    </citation>
    <scope>NUCLEOTIDE SEQUENCE</scope>
</reference>
<feature type="transmembrane region" description="Helical" evidence="8">
    <location>
        <begin position="57"/>
        <end position="81"/>
    </location>
</feature>
<evidence type="ECO:0000313" key="10">
    <source>
        <dbReference type="EMBL" id="CAG9802470.1"/>
    </source>
</evidence>
<dbReference type="PROSITE" id="PS50850">
    <property type="entry name" value="MFS"/>
    <property type="match status" value="1"/>
</dbReference>
<dbReference type="PROSITE" id="PS00217">
    <property type="entry name" value="SUGAR_TRANSPORT_2"/>
    <property type="match status" value="1"/>
</dbReference>
<dbReference type="EMBL" id="OU895878">
    <property type="protein sequence ID" value="CAG9802470.1"/>
    <property type="molecule type" value="Genomic_DNA"/>
</dbReference>
<dbReference type="FunFam" id="1.20.1250.20:FF:000218">
    <property type="entry name" value="facilitated trehalose transporter Tret1"/>
    <property type="match status" value="1"/>
</dbReference>
<dbReference type="GO" id="GO:0022857">
    <property type="term" value="F:transmembrane transporter activity"/>
    <property type="evidence" value="ECO:0007669"/>
    <property type="project" value="InterPro"/>
</dbReference>
<evidence type="ECO:0000256" key="8">
    <source>
        <dbReference type="SAM" id="Phobius"/>
    </source>
</evidence>
<feature type="transmembrane region" description="Helical" evidence="8">
    <location>
        <begin position="154"/>
        <end position="177"/>
    </location>
</feature>
<reference evidence="10" key="2">
    <citation type="submission" date="2022-10" db="EMBL/GenBank/DDBJ databases">
        <authorList>
            <consortium name="ENA_rothamsted_submissions"/>
            <consortium name="culmorum"/>
            <person name="King R."/>
        </authorList>
    </citation>
    <scope>NUCLEOTIDE SEQUENCE</scope>
</reference>
<evidence type="ECO:0000259" key="9">
    <source>
        <dbReference type="PROSITE" id="PS50850"/>
    </source>
</evidence>
<feature type="transmembrane region" description="Helical" evidence="8">
    <location>
        <begin position="372"/>
        <end position="394"/>
    </location>
</feature>
<dbReference type="GO" id="GO:0005886">
    <property type="term" value="C:plasma membrane"/>
    <property type="evidence" value="ECO:0007669"/>
    <property type="project" value="UniProtKB-SubCell"/>
</dbReference>
<feature type="transmembrane region" description="Helical" evidence="8">
    <location>
        <begin position="131"/>
        <end position="148"/>
    </location>
</feature>
<protein>
    <recommendedName>
        <fullName evidence="9">Major facilitator superfamily (MFS) profile domain-containing protein</fullName>
    </recommendedName>
</protein>
<evidence type="ECO:0000256" key="1">
    <source>
        <dbReference type="ARBA" id="ARBA00004651"/>
    </source>
</evidence>
<evidence type="ECO:0000256" key="3">
    <source>
        <dbReference type="ARBA" id="ARBA00022475"/>
    </source>
</evidence>
<sequence length="510" mass="57020">MIYRPFYLFKHLQILCLPYQNDNNGNKIIILIEIVQFFLGNWRDMEPKEESNFKTQVYTAFCVNLLAIAYGNSFGWISPALDLLKTDATPLPSGPLSDYDIGIVGSASSFGGCLTSFFYGWIADKIGRKRALISIAIPQVIAWFLIYFGQNAYYLIAARFLQGFSGGGVYIVIPLFLTEISEDRIRGRLGSLMVLSVNIGMIMAYVTGAYINYHWNCIILLIVPLIFFICVSVIHESPIYLMENGKSKHAENALKFYRSGFSYKQAEMSNKLKNEYDNMTAYIKSAHLEGDSKLTLSDFTTRPARKSIIAAMALMVFEIFTGTYALLSYASLVFDESGSTLSPNDSAIIVGVIQVVGVYVSTLLVDRAGRKLLMVTSAACCTIGLSVFCVYDYMKVIGIDVSDFNFIPLLSFAFVIFFANLGLVSLPFLIITELTPMKIKSTVYSFALVFSWGLAFLTIYFLPTTINVMGIYGTMSIFAICCLIGVIFNIFFIPETKNRSIEEIQEIMAR</sequence>
<dbReference type="PANTHER" id="PTHR48021:SF33">
    <property type="entry name" value="AT22075P-RELATED"/>
    <property type="match status" value="1"/>
</dbReference>
<keyword evidence="7 8" id="KW-0472">Membrane</keyword>
<proteinExistence type="predicted"/>
<dbReference type="InterPro" id="IPR050549">
    <property type="entry name" value="MFS_Trehalose_Transporter"/>
</dbReference>
<dbReference type="Pfam" id="PF00083">
    <property type="entry name" value="Sugar_tr"/>
    <property type="match status" value="1"/>
</dbReference>
<dbReference type="Proteomes" id="UP001153620">
    <property type="component" value="Chromosome 2"/>
</dbReference>
<dbReference type="PANTHER" id="PTHR48021">
    <property type="match status" value="1"/>
</dbReference>
<dbReference type="InterPro" id="IPR005828">
    <property type="entry name" value="MFS_sugar_transport-like"/>
</dbReference>
<evidence type="ECO:0000256" key="4">
    <source>
        <dbReference type="ARBA" id="ARBA00022597"/>
    </source>
</evidence>
<feature type="transmembrane region" description="Helical" evidence="8">
    <location>
        <begin position="406"/>
        <end position="431"/>
    </location>
</feature>
<dbReference type="Gene3D" id="1.20.1250.20">
    <property type="entry name" value="MFS general substrate transporter like domains"/>
    <property type="match status" value="1"/>
</dbReference>
<dbReference type="SUPFAM" id="SSF103473">
    <property type="entry name" value="MFS general substrate transporter"/>
    <property type="match status" value="1"/>
</dbReference>
<name>A0A9N9RSI6_9DIPT</name>
<feature type="transmembrane region" description="Helical" evidence="8">
    <location>
        <begin position="347"/>
        <end position="365"/>
    </location>
</feature>
<feature type="domain" description="Major facilitator superfamily (MFS) profile" evidence="9">
    <location>
        <begin position="59"/>
        <end position="497"/>
    </location>
</feature>
<evidence type="ECO:0000256" key="2">
    <source>
        <dbReference type="ARBA" id="ARBA00022448"/>
    </source>
</evidence>
<keyword evidence="6 8" id="KW-1133">Transmembrane helix</keyword>
<feature type="transmembrane region" description="Helical" evidence="8">
    <location>
        <begin position="189"/>
        <end position="207"/>
    </location>
</feature>
<keyword evidence="11" id="KW-1185">Reference proteome</keyword>
<dbReference type="InterPro" id="IPR020846">
    <property type="entry name" value="MFS_dom"/>
</dbReference>
<feature type="transmembrane region" description="Helical" evidence="8">
    <location>
        <begin position="308"/>
        <end position="327"/>
    </location>
</feature>
<dbReference type="InterPro" id="IPR005829">
    <property type="entry name" value="Sugar_transporter_CS"/>
</dbReference>
<feature type="transmembrane region" description="Helical" evidence="8">
    <location>
        <begin position="443"/>
        <end position="463"/>
    </location>
</feature>
<feature type="transmembrane region" description="Helical" evidence="8">
    <location>
        <begin position="213"/>
        <end position="234"/>
    </location>
</feature>
<evidence type="ECO:0000256" key="7">
    <source>
        <dbReference type="ARBA" id="ARBA00023136"/>
    </source>
</evidence>
<dbReference type="InterPro" id="IPR036259">
    <property type="entry name" value="MFS_trans_sf"/>
</dbReference>
<keyword evidence="5 8" id="KW-0812">Transmembrane</keyword>
<evidence type="ECO:0000313" key="11">
    <source>
        <dbReference type="Proteomes" id="UP001153620"/>
    </source>
</evidence>
<feature type="transmembrane region" description="Helical" evidence="8">
    <location>
        <begin position="101"/>
        <end position="119"/>
    </location>
</feature>
<keyword evidence="4" id="KW-0762">Sugar transport</keyword>